<dbReference type="AlphaFoldDB" id="A0A0M6WYX9"/>
<feature type="transmembrane region" description="Helical" evidence="1">
    <location>
        <begin position="88"/>
        <end position="111"/>
    </location>
</feature>
<evidence type="ECO:0000259" key="2">
    <source>
        <dbReference type="Pfam" id="PF05569"/>
    </source>
</evidence>
<dbReference type="InterPro" id="IPR008756">
    <property type="entry name" value="Peptidase_M56"/>
</dbReference>
<keyword evidence="4" id="KW-1185">Reference proteome</keyword>
<feature type="domain" description="Peptidase M56" evidence="2">
    <location>
        <begin position="91"/>
        <end position="284"/>
    </location>
</feature>
<dbReference type="CDD" id="cd07341">
    <property type="entry name" value="M56_BlaR1_MecR1_like"/>
    <property type="match status" value="1"/>
</dbReference>
<dbReference type="Proteomes" id="UP000049979">
    <property type="component" value="Unassembled WGS sequence"/>
</dbReference>
<organism evidence="3 4">
    <name type="scientific">Roseburia faecis</name>
    <dbReference type="NCBI Taxonomy" id="301302"/>
    <lineage>
        <taxon>Bacteria</taxon>
        <taxon>Bacillati</taxon>
        <taxon>Bacillota</taxon>
        <taxon>Clostridia</taxon>
        <taxon>Lachnospirales</taxon>
        <taxon>Lachnospiraceae</taxon>
        <taxon>Roseburia</taxon>
    </lineage>
</organism>
<evidence type="ECO:0000256" key="1">
    <source>
        <dbReference type="SAM" id="Phobius"/>
    </source>
</evidence>
<dbReference type="STRING" id="301302.ERS852420_02672"/>
<sequence>MQITIFSVWMTFVWCSIFIVLCYILRKRSVLLNLSSMTGIIILYLFCLIRLAVPVELPWTKVVSGGSLYNFLYQIFGCEITCVAGHEIYVYHIFVVAWGVVMAVLLTRYLIQYHRVVSYFSEMEKTEDTELNNILDEICTDKEKRNIKIVQTAAVEVPCCIGIFEKRILIPDKKYSREELHYIILHEYTHLDNKDILTIQLINILCIVFWWNPFVYILKGDMYQSIEIRCDQTVTKKLKSAERGNYLTVILKEYKASVQEKEFRKPAGAMPLFEDHSDHLIERFRLVAEGKQSSSRIGRILVPVIAVALLVLSYSIILQSRYEVPESTYGLKGDSLEINQKNAYMYEKNGEYYLHCEEGNFPIDKKTVKLLEKNEFNIRKGGR</sequence>
<feature type="transmembrane region" description="Helical" evidence="1">
    <location>
        <begin position="6"/>
        <end position="25"/>
    </location>
</feature>
<gene>
    <name evidence="3" type="ORF">M72_16611</name>
</gene>
<reference evidence="4" key="1">
    <citation type="submission" date="2015-05" db="EMBL/GenBank/DDBJ databases">
        <authorList>
            <consortium name="Pathogen Informatics"/>
        </authorList>
    </citation>
    <scope>NUCLEOTIDE SEQUENCE [LARGE SCALE GENOMIC DNA]</scope>
    <source>
        <strain evidence="4">M72</strain>
    </source>
</reference>
<keyword evidence="1" id="KW-1133">Transmembrane helix</keyword>
<dbReference type="PANTHER" id="PTHR34978">
    <property type="entry name" value="POSSIBLE SENSOR-TRANSDUCER PROTEIN BLAR"/>
    <property type="match status" value="1"/>
</dbReference>
<evidence type="ECO:0000313" key="3">
    <source>
        <dbReference type="EMBL" id="CRL42776.1"/>
    </source>
</evidence>
<name>A0A0M6WYX9_9FIRM</name>
<feature type="transmembrane region" description="Helical" evidence="1">
    <location>
        <begin position="32"/>
        <end position="53"/>
    </location>
</feature>
<dbReference type="InterPro" id="IPR052173">
    <property type="entry name" value="Beta-lactam_resp_regulator"/>
</dbReference>
<dbReference type="OrthoDB" id="9770467at2"/>
<dbReference type="Pfam" id="PF05569">
    <property type="entry name" value="Peptidase_M56"/>
    <property type="match status" value="1"/>
</dbReference>
<accession>A0A0M6WYX9</accession>
<feature type="transmembrane region" description="Helical" evidence="1">
    <location>
        <begin position="196"/>
        <end position="218"/>
    </location>
</feature>
<keyword evidence="1" id="KW-0812">Transmembrane</keyword>
<dbReference type="PANTHER" id="PTHR34978:SF3">
    <property type="entry name" value="SLR0241 PROTEIN"/>
    <property type="match status" value="1"/>
</dbReference>
<protein>
    <recommendedName>
        <fullName evidence="2">Peptidase M56 domain-containing protein</fullName>
    </recommendedName>
</protein>
<keyword evidence="1" id="KW-0472">Membrane</keyword>
<evidence type="ECO:0000313" key="4">
    <source>
        <dbReference type="Proteomes" id="UP000049979"/>
    </source>
</evidence>
<dbReference type="RefSeq" id="WP_055068793.1">
    <property type="nucleotide sequence ID" value="NZ_CP173697.1"/>
</dbReference>
<proteinExistence type="predicted"/>
<feature type="transmembrane region" description="Helical" evidence="1">
    <location>
        <begin position="59"/>
        <end position="76"/>
    </location>
</feature>
<dbReference type="EMBL" id="CVRR01000082">
    <property type="protein sequence ID" value="CRL42776.1"/>
    <property type="molecule type" value="Genomic_DNA"/>
</dbReference>
<feature type="transmembrane region" description="Helical" evidence="1">
    <location>
        <begin position="300"/>
        <end position="318"/>
    </location>
</feature>